<sequence length="138" mass="14218">MFNPRFESIQPVGVARATTADDVRASIRFARDNALACVPKSGGQSFGASTVENALVVDVGPLNGISYADNVVTVGAGAGLYDIHSLLDKYGRSLPTGAGPTIGISGPALGGGMGIHTRGHDRPPARSPRQSHRAPLRS</sequence>
<keyword evidence="9" id="KW-1185">Reference proteome</keyword>
<name>A0ABX1RDY8_9PSEU</name>
<proteinExistence type="inferred from homology"/>
<keyword evidence="5" id="KW-0560">Oxidoreductase</keyword>
<dbReference type="InterPro" id="IPR016169">
    <property type="entry name" value="FAD-bd_PCMH_sub2"/>
</dbReference>
<feature type="compositionally biased region" description="Basic residues" evidence="6">
    <location>
        <begin position="129"/>
        <end position="138"/>
    </location>
</feature>
<evidence type="ECO:0000256" key="5">
    <source>
        <dbReference type="ARBA" id="ARBA00023002"/>
    </source>
</evidence>
<dbReference type="PANTHER" id="PTHR42973">
    <property type="entry name" value="BINDING OXIDOREDUCTASE, PUTATIVE (AFU_ORTHOLOGUE AFUA_1G17690)-RELATED"/>
    <property type="match status" value="1"/>
</dbReference>
<dbReference type="SUPFAM" id="SSF56176">
    <property type="entry name" value="FAD-binding/transporter-associated domain-like"/>
    <property type="match status" value="1"/>
</dbReference>
<comment type="cofactor">
    <cofactor evidence="1">
        <name>FAD</name>
        <dbReference type="ChEBI" id="CHEBI:57692"/>
    </cofactor>
</comment>
<feature type="domain" description="FAD-binding PCMH-type" evidence="7">
    <location>
        <begin position="1"/>
        <end position="138"/>
    </location>
</feature>
<accession>A0ABX1RDY8</accession>
<protein>
    <submittedName>
        <fullName evidence="8">FAD-dependent oxidoreductase</fullName>
    </submittedName>
</protein>
<evidence type="ECO:0000313" key="8">
    <source>
        <dbReference type="EMBL" id="NMH78603.1"/>
    </source>
</evidence>
<keyword evidence="3" id="KW-0285">Flavoprotein</keyword>
<dbReference type="Proteomes" id="UP001296706">
    <property type="component" value="Unassembled WGS sequence"/>
</dbReference>
<evidence type="ECO:0000256" key="2">
    <source>
        <dbReference type="ARBA" id="ARBA00005466"/>
    </source>
</evidence>
<keyword evidence="4" id="KW-0274">FAD</keyword>
<evidence type="ECO:0000256" key="1">
    <source>
        <dbReference type="ARBA" id="ARBA00001974"/>
    </source>
</evidence>
<dbReference type="Pfam" id="PF01565">
    <property type="entry name" value="FAD_binding_4"/>
    <property type="match status" value="1"/>
</dbReference>
<evidence type="ECO:0000313" key="9">
    <source>
        <dbReference type="Proteomes" id="UP001296706"/>
    </source>
</evidence>
<feature type="region of interest" description="Disordered" evidence="6">
    <location>
        <begin position="111"/>
        <end position="138"/>
    </location>
</feature>
<evidence type="ECO:0000259" key="7">
    <source>
        <dbReference type="PROSITE" id="PS51387"/>
    </source>
</evidence>
<dbReference type="InterPro" id="IPR050416">
    <property type="entry name" value="FAD-linked_Oxidoreductase"/>
</dbReference>
<dbReference type="PANTHER" id="PTHR42973:SF39">
    <property type="entry name" value="FAD-BINDING PCMH-TYPE DOMAIN-CONTAINING PROTEIN"/>
    <property type="match status" value="1"/>
</dbReference>
<comment type="similarity">
    <text evidence="2">Belongs to the oxygen-dependent FAD-linked oxidoreductase family.</text>
</comment>
<evidence type="ECO:0000256" key="3">
    <source>
        <dbReference type="ARBA" id="ARBA00022630"/>
    </source>
</evidence>
<comment type="caution">
    <text evidence="8">The sequence shown here is derived from an EMBL/GenBank/DDBJ whole genome shotgun (WGS) entry which is preliminary data.</text>
</comment>
<dbReference type="EMBL" id="JAAXKY010000047">
    <property type="protein sequence ID" value="NMH78603.1"/>
    <property type="molecule type" value="Genomic_DNA"/>
</dbReference>
<dbReference type="InterPro" id="IPR036318">
    <property type="entry name" value="FAD-bd_PCMH-like_sf"/>
</dbReference>
<dbReference type="InterPro" id="IPR016166">
    <property type="entry name" value="FAD-bd_PCMH"/>
</dbReference>
<evidence type="ECO:0000256" key="4">
    <source>
        <dbReference type="ARBA" id="ARBA00022827"/>
    </source>
</evidence>
<reference evidence="8 9" key="1">
    <citation type="submission" date="2020-04" db="EMBL/GenBank/DDBJ databases">
        <authorList>
            <person name="Klaysubun C."/>
            <person name="Duangmal K."/>
            <person name="Lipun K."/>
        </authorList>
    </citation>
    <scope>NUCLEOTIDE SEQUENCE [LARGE SCALE GENOMIC DNA]</scope>
    <source>
        <strain evidence="8 9">JCM 11839</strain>
    </source>
</reference>
<evidence type="ECO:0000256" key="6">
    <source>
        <dbReference type="SAM" id="MobiDB-lite"/>
    </source>
</evidence>
<dbReference type="PROSITE" id="PS51387">
    <property type="entry name" value="FAD_PCMH"/>
    <property type="match status" value="1"/>
</dbReference>
<dbReference type="InterPro" id="IPR006094">
    <property type="entry name" value="Oxid_FAD_bind_N"/>
</dbReference>
<dbReference type="Gene3D" id="3.30.465.10">
    <property type="match status" value="1"/>
</dbReference>
<gene>
    <name evidence="8" type="ORF">HF577_16115</name>
</gene>
<organism evidence="8 9">
    <name type="scientific">Pseudonocardia xinjiangensis</name>
    <dbReference type="NCBI Taxonomy" id="75289"/>
    <lineage>
        <taxon>Bacteria</taxon>
        <taxon>Bacillati</taxon>
        <taxon>Actinomycetota</taxon>
        <taxon>Actinomycetes</taxon>
        <taxon>Pseudonocardiales</taxon>
        <taxon>Pseudonocardiaceae</taxon>
        <taxon>Pseudonocardia</taxon>
    </lineage>
</organism>